<dbReference type="AlphaFoldDB" id="A0A426X6J9"/>
<name>A0A426X6J9_ENSVE</name>
<comment type="caution">
    <text evidence="1">The sequence shown here is derived from an EMBL/GenBank/DDBJ whole genome shotgun (WGS) entry which is preliminary data.</text>
</comment>
<evidence type="ECO:0000313" key="1">
    <source>
        <dbReference type="EMBL" id="RRT35112.1"/>
    </source>
</evidence>
<evidence type="ECO:0000313" key="2">
    <source>
        <dbReference type="Proteomes" id="UP000287651"/>
    </source>
</evidence>
<gene>
    <name evidence="1" type="ORF">B296_00044566</name>
</gene>
<dbReference type="Proteomes" id="UP000287651">
    <property type="component" value="Unassembled WGS sequence"/>
</dbReference>
<reference evidence="1 2" key="1">
    <citation type="journal article" date="2014" name="Agronomy (Basel)">
        <title>A Draft Genome Sequence for Ensete ventricosum, the Drought-Tolerant Tree Against Hunger.</title>
        <authorList>
            <person name="Harrison J."/>
            <person name="Moore K.A."/>
            <person name="Paszkiewicz K."/>
            <person name="Jones T."/>
            <person name="Grant M."/>
            <person name="Ambacheew D."/>
            <person name="Muzemil S."/>
            <person name="Studholme D.J."/>
        </authorList>
    </citation>
    <scope>NUCLEOTIDE SEQUENCE [LARGE SCALE GENOMIC DNA]</scope>
</reference>
<proteinExistence type="predicted"/>
<sequence>MYHQGRSQIVSTSKSHGEDLIIQRYDQSGWRVGLLQCSYSLKGARQVRGQDRVVERGEELIMSPVGLNYPKAQCRLERRWTRRSTIIQQRRIYRSQRKGCRCKAMDSRVIGLTAPWYAEAKELHKTSIDGLLIKIAKSERLSVDAGVLDQGMK</sequence>
<dbReference type="EMBL" id="AMZH03025578">
    <property type="protein sequence ID" value="RRT35112.1"/>
    <property type="molecule type" value="Genomic_DNA"/>
</dbReference>
<accession>A0A426X6J9</accession>
<organism evidence="1 2">
    <name type="scientific">Ensete ventricosum</name>
    <name type="common">Abyssinian banana</name>
    <name type="synonym">Musa ensete</name>
    <dbReference type="NCBI Taxonomy" id="4639"/>
    <lineage>
        <taxon>Eukaryota</taxon>
        <taxon>Viridiplantae</taxon>
        <taxon>Streptophyta</taxon>
        <taxon>Embryophyta</taxon>
        <taxon>Tracheophyta</taxon>
        <taxon>Spermatophyta</taxon>
        <taxon>Magnoliopsida</taxon>
        <taxon>Liliopsida</taxon>
        <taxon>Zingiberales</taxon>
        <taxon>Musaceae</taxon>
        <taxon>Ensete</taxon>
    </lineage>
</organism>
<protein>
    <submittedName>
        <fullName evidence="1">Uncharacterized protein</fullName>
    </submittedName>
</protein>